<evidence type="ECO:0000256" key="1">
    <source>
        <dbReference type="ARBA" id="ARBA00010105"/>
    </source>
</evidence>
<dbReference type="GO" id="GO:0005737">
    <property type="term" value="C:cytoplasm"/>
    <property type="evidence" value="ECO:0007669"/>
    <property type="project" value="TreeGrafter"/>
</dbReference>
<dbReference type="FunCoup" id="A0A0Q9X0X5">
    <property type="interactions" value="2770"/>
</dbReference>
<dbReference type="Proteomes" id="UP000009192">
    <property type="component" value="Unassembled WGS sequence"/>
</dbReference>
<protein>
    <submittedName>
        <fullName evidence="2">Uncharacterized protein, isoform B</fullName>
    </submittedName>
</protein>
<sequence length="441" mass="50828">MYIHIFCDVTVCIDFRARQISSKYAENCRHINKINNKCTSWFRNLKKKHLFFCIWRQYRYVHPVKQSFTMALFILFRFLPVVAFNQFTQKLTMSSAANGLPSPPKRPTPLTIGTHNGTFHCDEVVACFMLKQLPEYENAEIFRSRDDEALRAKCDIIVDVGGVFDHEKKWYDHHQLTFKETFSTVHPELGDEFDIRLSSAGLVYSFYGERVIQSILQRERNIQLSEANMKLAFLQIYRNFICELDAIDNGVPMFEGGEPRYKISTHLSARIGKLNPSWQDMNLDTDQRFHMAMSVAGKEFVENVLEVACSWIAARDHVRLALEKAASIHESRQILLLETFCPWKVHLDSLEKEYDVKGVPKLVIFNDGNSWRVAGVPVTPTSYVGRKFLPKPWRGLRDKELCQIAEIEDLTFVHHTGFIGGAKTKEAALAMALKSIDFADE</sequence>
<evidence type="ECO:0000313" key="2">
    <source>
        <dbReference type="EMBL" id="KRG01740.1"/>
    </source>
</evidence>
<dbReference type="PANTHER" id="PTHR11215">
    <property type="entry name" value="METAL DEPENDENT HYDROLASE - RELATED"/>
    <property type="match status" value="1"/>
</dbReference>
<dbReference type="OrthoDB" id="10265310at2759"/>
<proteinExistence type="inferred from homology"/>
<dbReference type="GO" id="GO:0005634">
    <property type="term" value="C:nucleus"/>
    <property type="evidence" value="ECO:0007669"/>
    <property type="project" value="TreeGrafter"/>
</dbReference>
<dbReference type="InterPro" id="IPR003226">
    <property type="entry name" value="MYG1_exonuclease"/>
</dbReference>
<evidence type="ECO:0000313" key="3">
    <source>
        <dbReference type="Proteomes" id="UP000009192"/>
    </source>
</evidence>
<accession>A0A0Q9X0X5</accession>
<dbReference type="Pfam" id="PF03690">
    <property type="entry name" value="MYG1_exonuc"/>
    <property type="match status" value="1"/>
</dbReference>
<dbReference type="EMBL" id="CH933806">
    <property type="protein sequence ID" value="KRG01740.1"/>
    <property type="molecule type" value="Genomic_DNA"/>
</dbReference>
<dbReference type="AlphaFoldDB" id="A0A0Q9X0X5"/>
<name>A0A0Q9X0X5_DROMO</name>
<dbReference type="PANTHER" id="PTHR11215:SF1">
    <property type="entry name" value="MYG1 EXONUCLEASE"/>
    <property type="match status" value="1"/>
</dbReference>
<dbReference type="KEGG" id="dmo:Dmoj_GI22581"/>
<gene>
    <name evidence="2" type="primary">Dmoj\GI22581</name>
    <name evidence="2" type="ORF">Dmoj_GI22581</name>
</gene>
<comment type="similarity">
    <text evidence="1">Belongs to the MYG1 family.</text>
</comment>
<organism evidence="2 3">
    <name type="scientific">Drosophila mojavensis</name>
    <name type="common">Fruit fly</name>
    <dbReference type="NCBI Taxonomy" id="7230"/>
    <lineage>
        <taxon>Eukaryota</taxon>
        <taxon>Metazoa</taxon>
        <taxon>Ecdysozoa</taxon>
        <taxon>Arthropoda</taxon>
        <taxon>Hexapoda</taxon>
        <taxon>Insecta</taxon>
        <taxon>Pterygota</taxon>
        <taxon>Neoptera</taxon>
        <taxon>Endopterygota</taxon>
        <taxon>Diptera</taxon>
        <taxon>Brachycera</taxon>
        <taxon>Muscomorpha</taxon>
        <taxon>Ephydroidea</taxon>
        <taxon>Drosophilidae</taxon>
        <taxon>Drosophila</taxon>
    </lineage>
</organism>
<keyword evidence="3" id="KW-1185">Reference proteome</keyword>
<reference evidence="2 3" key="1">
    <citation type="journal article" date="2007" name="Nature">
        <title>Evolution of genes and genomes on the Drosophila phylogeny.</title>
        <authorList>
            <consortium name="Drosophila 12 Genomes Consortium"/>
            <person name="Clark A.G."/>
            <person name="Eisen M.B."/>
            <person name="Smith D.R."/>
            <person name="Bergman C.M."/>
            <person name="Oliver B."/>
            <person name="Markow T.A."/>
            <person name="Kaufman T.C."/>
            <person name="Kellis M."/>
            <person name="Gelbart W."/>
            <person name="Iyer V.N."/>
            <person name="Pollard D.A."/>
            <person name="Sackton T.B."/>
            <person name="Larracuente A.M."/>
            <person name="Singh N.D."/>
            <person name="Abad J.P."/>
            <person name="Abt D.N."/>
            <person name="Adryan B."/>
            <person name="Aguade M."/>
            <person name="Akashi H."/>
            <person name="Anderson W.W."/>
            <person name="Aquadro C.F."/>
            <person name="Ardell D.H."/>
            <person name="Arguello R."/>
            <person name="Artieri C.G."/>
            <person name="Barbash D.A."/>
            <person name="Barker D."/>
            <person name="Barsanti P."/>
            <person name="Batterham P."/>
            <person name="Batzoglou S."/>
            <person name="Begun D."/>
            <person name="Bhutkar A."/>
            <person name="Blanco E."/>
            <person name="Bosak S.A."/>
            <person name="Bradley R.K."/>
            <person name="Brand A.D."/>
            <person name="Brent M.R."/>
            <person name="Brooks A.N."/>
            <person name="Brown R.H."/>
            <person name="Butlin R.K."/>
            <person name="Caggese C."/>
            <person name="Calvi B.R."/>
            <person name="Bernardo de Carvalho A."/>
            <person name="Caspi A."/>
            <person name="Castrezana S."/>
            <person name="Celniker S.E."/>
            <person name="Chang J.L."/>
            <person name="Chapple C."/>
            <person name="Chatterji S."/>
            <person name="Chinwalla A."/>
            <person name="Civetta A."/>
            <person name="Clifton S.W."/>
            <person name="Comeron J.M."/>
            <person name="Costello J.C."/>
            <person name="Coyne J.A."/>
            <person name="Daub J."/>
            <person name="David R.G."/>
            <person name="Delcher A.L."/>
            <person name="Delehaunty K."/>
            <person name="Do C.B."/>
            <person name="Ebling H."/>
            <person name="Edwards K."/>
            <person name="Eickbush T."/>
            <person name="Evans J.D."/>
            <person name="Filipski A."/>
            <person name="Findeiss S."/>
            <person name="Freyhult E."/>
            <person name="Fulton L."/>
            <person name="Fulton R."/>
            <person name="Garcia A.C."/>
            <person name="Gardiner A."/>
            <person name="Garfield D.A."/>
            <person name="Garvin B.E."/>
            <person name="Gibson G."/>
            <person name="Gilbert D."/>
            <person name="Gnerre S."/>
            <person name="Godfrey J."/>
            <person name="Good R."/>
            <person name="Gotea V."/>
            <person name="Gravely B."/>
            <person name="Greenberg A.J."/>
            <person name="Griffiths-Jones S."/>
            <person name="Gross S."/>
            <person name="Guigo R."/>
            <person name="Gustafson E.A."/>
            <person name="Haerty W."/>
            <person name="Hahn M.W."/>
            <person name="Halligan D.L."/>
            <person name="Halpern A.L."/>
            <person name="Halter G.M."/>
            <person name="Han M.V."/>
            <person name="Heger A."/>
            <person name="Hillier L."/>
            <person name="Hinrichs A.S."/>
            <person name="Holmes I."/>
            <person name="Hoskins R.A."/>
            <person name="Hubisz M.J."/>
            <person name="Hultmark D."/>
            <person name="Huntley M.A."/>
            <person name="Jaffe D.B."/>
            <person name="Jagadeeshan S."/>
            <person name="Jeck W.R."/>
            <person name="Johnson J."/>
            <person name="Jones C.D."/>
            <person name="Jordan W.C."/>
            <person name="Karpen G.H."/>
            <person name="Kataoka E."/>
            <person name="Keightley P.D."/>
            <person name="Kheradpour P."/>
            <person name="Kirkness E.F."/>
            <person name="Koerich L.B."/>
            <person name="Kristiansen K."/>
            <person name="Kudrna D."/>
            <person name="Kulathinal R.J."/>
            <person name="Kumar S."/>
            <person name="Kwok R."/>
            <person name="Lander E."/>
            <person name="Langley C.H."/>
            <person name="Lapoint R."/>
            <person name="Lazzaro B.P."/>
            <person name="Lee S.J."/>
            <person name="Levesque L."/>
            <person name="Li R."/>
            <person name="Lin C.F."/>
            <person name="Lin M.F."/>
            <person name="Lindblad-Toh K."/>
            <person name="Llopart A."/>
            <person name="Long M."/>
            <person name="Low L."/>
            <person name="Lozovsky E."/>
            <person name="Lu J."/>
            <person name="Luo M."/>
            <person name="Machado C.A."/>
            <person name="Makalowski W."/>
            <person name="Marzo M."/>
            <person name="Matsuda M."/>
            <person name="Matzkin L."/>
            <person name="McAllister B."/>
            <person name="McBride C.S."/>
            <person name="McKernan B."/>
            <person name="McKernan K."/>
            <person name="Mendez-Lago M."/>
            <person name="Minx P."/>
            <person name="Mollenhauer M.U."/>
            <person name="Montooth K."/>
            <person name="Mount S.M."/>
            <person name="Mu X."/>
            <person name="Myers E."/>
            <person name="Negre B."/>
            <person name="Newfeld S."/>
            <person name="Nielsen R."/>
            <person name="Noor M.A."/>
            <person name="O'Grady P."/>
            <person name="Pachter L."/>
            <person name="Papaceit M."/>
            <person name="Parisi M.J."/>
            <person name="Parisi M."/>
            <person name="Parts L."/>
            <person name="Pedersen J.S."/>
            <person name="Pesole G."/>
            <person name="Phillippy A.M."/>
            <person name="Ponting C.P."/>
            <person name="Pop M."/>
            <person name="Porcelli D."/>
            <person name="Powell J.R."/>
            <person name="Prohaska S."/>
            <person name="Pruitt K."/>
            <person name="Puig M."/>
            <person name="Quesneville H."/>
            <person name="Ram K.R."/>
            <person name="Rand D."/>
            <person name="Rasmussen M.D."/>
            <person name="Reed L.K."/>
            <person name="Reenan R."/>
            <person name="Reily A."/>
            <person name="Remington K.A."/>
            <person name="Rieger T.T."/>
            <person name="Ritchie M.G."/>
            <person name="Robin C."/>
            <person name="Rogers Y.H."/>
            <person name="Rohde C."/>
            <person name="Rozas J."/>
            <person name="Rubenfield M.J."/>
            <person name="Ruiz A."/>
            <person name="Russo S."/>
            <person name="Salzberg S.L."/>
            <person name="Sanchez-Gracia A."/>
            <person name="Saranga D.J."/>
            <person name="Sato H."/>
            <person name="Schaeffer S.W."/>
            <person name="Schatz M.C."/>
            <person name="Schlenke T."/>
            <person name="Schwartz R."/>
            <person name="Segarra C."/>
            <person name="Singh R.S."/>
            <person name="Sirot L."/>
            <person name="Sirota M."/>
            <person name="Sisneros N.B."/>
            <person name="Smith C.D."/>
            <person name="Smith T.F."/>
            <person name="Spieth J."/>
            <person name="Stage D.E."/>
            <person name="Stark A."/>
            <person name="Stephan W."/>
            <person name="Strausberg R.L."/>
            <person name="Strempel S."/>
            <person name="Sturgill D."/>
            <person name="Sutton G."/>
            <person name="Sutton G.G."/>
            <person name="Tao W."/>
            <person name="Teichmann S."/>
            <person name="Tobari Y.N."/>
            <person name="Tomimura Y."/>
            <person name="Tsolas J.M."/>
            <person name="Valente V.L."/>
            <person name="Venter E."/>
            <person name="Venter J.C."/>
            <person name="Vicario S."/>
            <person name="Vieira F.G."/>
            <person name="Vilella A.J."/>
            <person name="Villasante A."/>
            <person name="Walenz B."/>
            <person name="Wang J."/>
            <person name="Wasserman M."/>
            <person name="Watts T."/>
            <person name="Wilson D."/>
            <person name="Wilson R.K."/>
            <person name="Wing R.A."/>
            <person name="Wolfner M.F."/>
            <person name="Wong A."/>
            <person name="Wong G.K."/>
            <person name="Wu C.I."/>
            <person name="Wu G."/>
            <person name="Yamamoto D."/>
            <person name="Yang H.P."/>
            <person name="Yang S.P."/>
            <person name="Yorke J.A."/>
            <person name="Yoshida K."/>
            <person name="Zdobnov E."/>
            <person name="Zhang P."/>
            <person name="Zhang Y."/>
            <person name="Zimin A.V."/>
            <person name="Baldwin J."/>
            <person name="Abdouelleil A."/>
            <person name="Abdulkadir J."/>
            <person name="Abebe A."/>
            <person name="Abera B."/>
            <person name="Abreu J."/>
            <person name="Acer S.C."/>
            <person name="Aftuck L."/>
            <person name="Alexander A."/>
            <person name="An P."/>
            <person name="Anderson E."/>
            <person name="Anderson S."/>
            <person name="Arachi H."/>
            <person name="Azer M."/>
            <person name="Bachantsang P."/>
            <person name="Barry A."/>
            <person name="Bayul T."/>
            <person name="Berlin A."/>
            <person name="Bessette D."/>
            <person name="Bloom T."/>
            <person name="Blye J."/>
            <person name="Boguslavskiy L."/>
            <person name="Bonnet C."/>
            <person name="Boukhgalter B."/>
            <person name="Bourzgui I."/>
            <person name="Brown A."/>
            <person name="Cahill P."/>
            <person name="Channer S."/>
            <person name="Cheshatsang Y."/>
            <person name="Chuda L."/>
            <person name="Citroen M."/>
            <person name="Collymore A."/>
            <person name="Cooke P."/>
            <person name="Costello M."/>
            <person name="D'Aco K."/>
            <person name="Daza R."/>
            <person name="De Haan G."/>
            <person name="DeGray S."/>
            <person name="DeMaso C."/>
            <person name="Dhargay N."/>
            <person name="Dooley K."/>
            <person name="Dooley E."/>
            <person name="Doricent M."/>
            <person name="Dorje P."/>
            <person name="Dorjee K."/>
            <person name="Dupes A."/>
            <person name="Elong R."/>
            <person name="Falk J."/>
            <person name="Farina A."/>
            <person name="Faro S."/>
            <person name="Ferguson D."/>
            <person name="Fisher S."/>
            <person name="Foley C.D."/>
            <person name="Franke A."/>
            <person name="Friedrich D."/>
            <person name="Gadbois L."/>
            <person name="Gearin G."/>
            <person name="Gearin C.R."/>
            <person name="Giannoukos G."/>
            <person name="Goode T."/>
            <person name="Graham J."/>
            <person name="Grandbois E."/>
            <person name="Grewal S."/>
            <person name="Gyaltsen K."/>
            <person name="Hafez N."/>
            <person name="Hagos B."/>
            <person name="Hall J."/>
            <person name="Henson C."/>
            <person name="Hollinger A."/>
            <person name="Honan T."/>
            <person name="Huard M.D."/>
            <person name="Hughes L."/>
            <person name="Hurhula B."/>
            <person name="Husby M.E."/>
            <person name="Kamat A."/>
            <person name="Kanga B."/>
            <person name="Kashin S."/>
            <person name="Khazanovich D."/>
            <person name="Kisner P."/>
            <person name="Lance K."/>
            <person name="Lara M."/>
            <person name="Lee W."/>
            <person name="Lennon N."/>
            <person name="Letendre F."/>
            <person name="LeVine R."/>
            <person name="Lipovsky A."/>
            <person name="Liu X."/>
            <person name="Liu J."/>
            <person name="Liu S."/>
            <person name="Lokyitsang T."/>
            <person name="Lokyitsang Y."/>
            <person name="Lubonja R."/>
            <person name="Lui A."/>
            <person name="MacDonald P."/>
            <person name="Magnisalis V."/>
            <person name="Maru K."/>
            <person name="Matthews C."/>
            <person name="McCusker W."/>
            <person name="McDonough S."/>
            <person name="Mehta T."/>
            <person name="Meldrim J."/>
            <person name="Meneus L."/>
            <person name="Mihai O."/>
            <person name="Mihalev A."/>
            <person name="Mihova T."/>
            <person name="Mittelman R."/>
            <person name="Mlenga V."/>
            <person name="Montmayeur A."/>
            <person name="Mulrain L."/>
            <person name="Navidi A."/>
            <person name="Naylor J."/>
            <person name="Negash T."/>
            <person name="Nguyen T."/>
            <person name="Nguyen N."/>
            <person name="Nicol R."/>
            <person name="Norbu C."/>
            <person name="Norbu N."/>
            <person name="Novod N."/>
            <person name="O'Neill B."/>
            <person name="Osman S."/>
            <person name="Markiewicz E."/>
            <person name="Oyono O.L."/>
            <person name="Patti C."/>
            <person name="Phunkhang P."/>
            <person name="Pierre F."/>
            <person name="Priest M."/>
            <person name="Raghuraman S."/>
            <person name="Rege F."/>
            <person name="Reyes R."/>
            <person name="Rise C."/>
            <person name="Rogov P."/>
            <person name="Ross K."/>
            <person name="Ryan E."/>
            <person name="Settipalli S."/>
            <person name="Shea T."/>
            <person name="Sherpa N."/>
            <person name="Shi L."/>
            <person name="Shih D."/>
            <person name="Sparrow T."/>
            <person name="Spaulding J."/>
            <person name="Stalker J."/>
            <person name="Stange-Thomann N."/>
            <person name="Stavropoulos S."/>
            <person name="Stone C."/>
            <person name="Strader C."/>
            <person name="Tesfaye S."/>
            <person name="Thomson T."/>
            <person name="Thoulutsang Y."/>
            <person name="Thoulutsang D."/>
            <person name="Topham K."/>
            <person name="Topping I."/>
            <person name="Tsamla T."/>
            <person name="Vassiliev H."/>
            <person name="Vo A."/>
            <person name="Wangchuk T."/>
            <person name="Wangdi T."/>
            <person name="Weiand M."/>
            <person name="Wilkinson J."/>
            <person name="Wilson A."/>
            <person name="Yadav S."/>
            <person name="Young G."/>
            <person name="Yu Q."/>
            <person name="Zembek L."/>
            <person name="Zhong D."/>
            <person name="Zimmer A."/>
            <person name="Zwirko Z."/>
            <person name="Jaffe D.B."/>
            <person name="Alvarez P."/>
            <person name="Brockman W."/>
            <person name="Butler J."/>
            <person name="Chin C."/>
            <person name="Gnerre S."/>
            <person name="Grabherr M."/>
            <person name="Kleber M."/>
            <person name="Mauceli E."/>
            <person name="MacCallum I."/>
        </authorList>
    </citation>
    <scope>NUCLEOTIDE SEQUENCE [LARGE SCALE GENOMIC DNA]</scope>
    <source>
        <strain evidence="3">Tucson 15081-1352.22</strain>
    </source>
</reference>
<dbReference type="InParanoid" id="A0A0Q9X0X5"/>